<keyword evidence="2" id="KW-1185">Reference proteome</keyword>
<dbReference type="EMBL" id="JALLAZ020001833">
    <property type="protein sequence ID" value="KAL3762257.1"/>
    <property type="molecule type" value="Genomic_DNA"/>
</dbReference>
<gene>
    <name evidence="1" type="ORF">ACHAW5_007206</name>
</gene>
<comment type="caution">
    <text evidence="1">The sequence shown here is derived from an EMBL/GenBank/DDBJ whole genome shotgun (WGS) entry which is preliminary data.</text>
</comment>
<name>A0ABD3MF91_9STRA</name>
<reference evidence="1 2" key="1">
    <citation type="submission" date="2024-10" db="EMBL/GenBank/DDBJ databases">
        <title>Updated reference genomes for cyclostephanoid diatoms.</title>
        <authorList>
            <person name="Roberts W.R."/>
            <person name="Alverson A.J."/>
        </authorList>
    </citation>
    <scope>NUCLEOTIDE SEQUENCE [LARGE SCALE GENOMIC DNA]</scope>
    <source>
        <strain evidence="1 2">AJA276-08</strain>
    </source>
</reference>
<evidence type="ECO:0000313" key="1">
    <source>
        <dbReference type="EMBL" id="KAL3762257.1"/>
    </source>
</evidence>
<proteinExistence type="predicted"/>
<organism evidence="1 2">
    <name type="scientific">Stephanodiscus triporus</name>
    <dbReference type="NCBI Taxonomy" id="2934178"/>
    <lineage>
        <taxon>Eukaryota</taxon>
        <taxon>Sar</taxon>
        <taxon>Stramenopiles</taxon>
        <taxon>Ochrophyta</taxon>
        <taxon>Bacillariophyta</taxon>
        <taxon>Coscinodiscophyceae</taxon>
        <taxon>Thalassiosirophycidae</taxon>
        <taxon>Stephanodiscales</taxon>
        <taxon>Stephanodiscaceae</taxon>
        <taxon>Stephanodiscus</taxon>
    </lineage>
</organism>
<dbReference type="AlphaFoldDB" id="A0ABD3MF91"/>
<accession>A0ABD3MF91</accession>
<protein>
    <submittedName>
        <fullName evidence="1">Uncharacterized protein</fullName>
    </submittedName>
</protein>
<dbReference type="Proteomes" id="UP001530315">
    <property type="component" value="Unassembled WGS sequence"/>
</dbReference>
<dbReference type="Gene3D" id="1.10.150.50">
    <property type="entry name" value="Transcription Factor, Ets-1"/>
    <property type="match status" value="1"/>
</dbReference>
<sequence length="96" mass="10833">MLHLEESFKDEQTFIEKFARGDAKDVVVLHVSGTIMVTTRSTFGLNKDAKPRVMEWTPDQAGDWAKNVEGIQEDVSSILRENRITGRELLSLNLDG</sequence>
<dbReference type="InterPro" id="IPR013761">
    <property type="entry name" value="SAM/pointed_sf"/>
</dbReference>
<dbReference type="SUPFAM" id="SSF47769">
    <property type="entry name" value="SAM/Pointed domain"/>
    <property type="match status" value="1"/>
</dbReference>
<evidence type="ECO:0000313" key="2">
    <source>
        <dbReference type="Proteomes" id="UP001530315"/>
    </source>
</evidence>